<keyword evidence="6" id="KW-0408">Iron</keyword>
<comment type="cofactor">
    <cofactor evidence="1">
        <name>[4Fe-4S] cluster</name>
        <dbReference type="ChEBI" id="CHEBI:49883"/>
    </cofactor>
</comment>
<dbReference type="EMBL" id="LNQE01001271">
    <property type="protein sequence ID" value="KUG19625.1"/>
    <property type="molecule type" value="Genomic_DNA"/>
</dbReference>
<dbReference type="SUPFAM" id="SSF52540">
    <property type="entry name" value="P-loop containing nucleoside triphosphate hydrolases"/>
    <property type="match status" value="1"/>
</dbReference>
<dbReference type="InterPro" id="IPR027417">
    <property type="entry name" value="P-loop_NTPase"/>
</dbReference>
<dbReference type="PROSITE" id="PS00746">
    <property type="entry name" value="NIFH_FRXC_1"/>
    <property type="match status" value="1"/>
</dbReference>
<dbReference type="PROSITE" id="PS00692">
    <property type="entry name" value="NIFH_FRXC_2"/>
    <property type="match status" value="1"/>
</dbReference>
<dbReference type="PANTHER" id="PTHR42864">
    <property type="entry name" value="LIGHT-INDEPENDENT PROTOCHLOROPHYLLIDE REDUCTASE IRON-SULFUR ATP-BINDING PROTEIN"/>
    <property type="match status" value="1"/>
</dbReference>
<evidence type="ECO:0000256" key="5">
    <source>
        <dbReference type="ARBA" id="ARBA00022840"/>
    </source>
</evidence>
<dbReference type="Pfam" id="PF00142">
    <property type="entry name" value="Fer4_NifH"/>
    <property type="match status" value="1"/>
</dbReference>
<dbReference type="PANTHER" id="PTHR42864:SF2">
    <property type="entry name" value="LIGHT-INDEPENDENT PROTOCHLOROPHYLLIDE REDUCTASE IRON-SULFUR ATP-BINDING PROTEIN"/>
    <property type="match status" value="1"/>
</dbReference>
<dbReference type="CDD" id="cd02040">
    <property type="entry name" value="NifH"/>
    <property type="match status" value="1"/>
</dbReference>
<evidence type="ECO:0000256" key="2">
    <source>
        <dbReference type="ARBA" id="ARBA00005504"/>
    </source>
</evidence>
<comment type="similarity">
    <text evidence="2">Belongs to the NifH/BchL/ChlL family.</text>
</comment>
<dbReference type="GO" id="GO:0046872">
    <property type="term" value="F:metal ion binding"/>
    <property type="evidence" value="ECO:0007669"/>
    <property type="project" value="UniProtKB-KW"/>
</dbReference>
<keyword evidence="5" id="KW-0067">ATP-binding</keyword>
<comment type="caution">
    <text evidence="8">The sequence shown here is derived from an EMBL/GenBank/DDBJ whole genome shotgun (WGS) entry which is preliminary data.</text>
</comment>
<dbReference type="PIRSF" id="PIRSF000363">
    <property type="entry name" value="Nitrogenase_iron"/>
    <property type="match status" value="1"/>
</dbReference>
<evidence type="ECO:0000256" key="7">
    <source>
        <dbReference type="ARBA" id="ARBA00023014"/>
    </source>
</evidence>
<evidence type="ECO:0000313" key="8">
    <source>
        <dbReference type="EMBL" id="KUG19625.1"/>
    </source>
</evidence>
<keyword evidence="3" id="KW-0479">Metal-binding</keyword>
<dbReference type="Gene3D" id="3.40.50.300">
    <property type="entry name" value="P-loop containing nucleotide triphosphate hydrolases"/>
    <property type="match status" value="1"/>
</dbReference>
<evidence type="ECO:0000256" key="6">
    <source>
        <dbReference type="ARBA" id="ARBA00023004"/>
    </source>
</evidence>
<name>A0A0W8FFC8_9ZZZZ</name>
<dbReference type="InterPro" id="IPR030655">
    <property type="entry name" value="NifH/chlL_CS"/>
</dbReference>
<reference evidence="8" key="1">
    <citation type="journal article" date="2015" name="Proc. Natl. Acad. Sci. U.S.A.">
        <title>Networks of energetic and metabolic interactions define dynamics in microbial communities.</title>
        <authorList>
            <person name="Embree M."/>
            <person name="Liu J.K."/>
            <person name="Al-Bassam M.M."/>
            <person name="Zengler K."/>
        </authorList>
    </citation>
    <scope>NUCLEOTIDE SEQUENCE</scope>
</reference>
<evidence type="ECO:0000256" key="1">
    <source>
        <dbReference type="ARBA" id="ARBA00001966"/>
    </source>
</evidence>
<dbReference type="AlphaFoldDB" id="A0A0W8FFC8"/>
<gene>
    <name evidence="8" type="ORF">ASZ90_010649</name>
</gene>
<proteinExistence type="inferred from homology"/>
<sequence>MRQIAIYGKGGIGKSTIASNLSAALSEMGHTVMQVGCDPKRDSTRILAGGRFIPAVLEEHREQLRVGRDEYAIKLDHIIFKSPGGIYLVEAGGPEPGVGCAGRGVLTALQILKDLNAFETYGIEVAIYDVLGDVVCGGFSMPIREGFAREIYLICSGGFMSIYAANNIARAVQRLAKRGDTGLAGIICNSNGDEAFERAVIPEFGRKLGTAFVQFVPRSPVIQACELEGRPVVEHSPDSREAQIFRDLAEAIMANNSRVIPTPVNELSELEEMYRQHLLKR</sequence>
<protein>
    <submittedName>
        <fullName evidence="8">Nitrogenase subunit nifh, type 1</fullName>
    </submittedName>
</protein>
<keyword evidence="7" id="KW-0411">Iron-sulfur</keyword>
<dbReference type="GO" id="GO:0005524">
    <property type="term" value="F:ATP binding"/>
    <property type="evidence" value="ECO:0007669"/>
    <property type="project" value="UniProtKB-KW"/>
</dbReference>
<evidence type="ECO:0000256" key="3">
    <source>
        <dbReference type="ARBA" id="ARBA00022723"/>
    </source>
</evidence>
<dbReference type="PROSITE" id="PS51026">
    <property type="entry name" value="NIFH_FRXC_3"/>
    <property type="match status" value="1"/>
</dbReference>
<keyword evidence="4" id="KW-0547">Nucleotide-binding</keyword>
<organism evidence="8">
    <name type="scientific">hydrocarbon metagenome</name>
    <dbReference type="NCBI Taxonomy" id="938273"/>
    <lineage>
        <taxon>unclassified sequences</taxon>
        <taxon>metagenomes</taxon>
        <taxon>ecological metagenomes</taxon>
    </lineage>
</organism>
<dbReference type="GO" id="GO:0051536">
    <property type="term" value="F:iron-sulfur cluster binding"/>
    <property type="evidence" value="ECO:0007669"/>
    <property type="project" value="UniProtKB-KW"/>
</dbReference>
<dbReference type="InterPro" id="IPR000392">
    <property type="entry name" value="NifH/frxC"/>
</dbReference>
<accession>A0A0W8FFC8</accession>
<dbReference type="GO" id="GO:0016491">
    <property type="term" value="F:oxidoreductase activity"/>
    <property type="evidence" value="ECO:0007669"/>
    <property type="project" value="InterPro"/>
</dbReference>
<evidence type="ECO:0000256" key="4">
    <source>
        <dbReference type="ARBA" id="ARBA00022741"/>
    </source>
</evidence>
<dbReference type="PRINTS" id="PR00091">
    <property type="entry name" value="NITROGNASEII"/>
</dbReference>